<dbReference type="PANTHER" id="PTHR34853:SF1">
    <property type="entry name" value="LIPASE 5"/>
    <property type="match status" value="1"/>
</dbReference>
<dbReference type="Proteomes" id="UP001519654">
    <property type="component" value="Unassembled WGS sequence"/>
</dbReference>
<dbReference type="Pfam" id="PF03583">
    <property type="entry name" value="LIP"/>
    <property type="match status" value="1"/>
</dbReference>
<dbReference type="Gene3D" id="3.40.50.1820">
    <property type="entry name" value="alpha/beta hydrolase"/>
    <property type="match status" value="2"/>
</dbReference>
<reference evidence="1 2" key="1">
    <citation type="submission" date="2021-06" db="EMBL/GenBank/DDBJ databases">
        <title>Actinoplanes lichenicola sp. nov., and Actinoplanes ovalisporus sp. nov., isolated from lichen in Thailand.</title>
        <authorList>
            <person name="Saeng-In P."/>
            <person name="Kanchanasin P."/>
            <person name="Yuki M."/>
            <person name="Kudo T."/>
            <person name="Ohkuma M."/>
            <person name="Phongsopitanun W."/>
            <person name="Tanasupawat S."/>
        </authorList>
    </citation>
    <scope>NUCLEOTIDE SEQUENCE [LARGE SCALE GENOMIC DNA]</scope>
    <source>
        <strain evidence="1 2">NBRC 110975</strain>
    </source>
</reference>
<organism evidence="1 2">
    <name type="scientific">Paractinoplanes bogorensis</name>
    <dbReference type="NCBI Taxonomy" id="1610840"/>
    <lineage>
        <taxon>Bacteria</taxon>
        <taxon>Bacillati</taxon>
        <taxon>Actinomycetota</taxon>
        <taxon>Actinomycetes</taxon>
        <taxon>Micromonosporales</taxon>
        <taxon>Micromonosporaceae</taxon>
        <taxon>Paractinoplanes</taxon>
    </lineage>
</organism>
<dbReference type="SUPFAM" id="SSF53474">
    <property type="entry name" value="alpha/beta-Hydrolases"/>
    <property type="match status" value="1"/>
</dbReference>
<dbReference type="PANTHER" id="PTHR34853">
    <property type="match status" value="1"/>
</dbReference>
<accession>A0ABS5Z3M4</accession>
<dbReference type="EMBL" id="JAHKKG010000013">
    <property type="protein sequence ID" value="MBU2669015.1"/>
    <property type="molecule type" value="Genomic_DNA"/>
</dbReference>
<gene>
    <name evidence="1" type="ORF">KOI35_36435</name>
</gene>
<dbReference type="InterPro" id="IPR029058">
    <property type="entry name" value="AB_hydrolase_fold"/>
</dbReference>
<name>A0ABS5Z3M4_9ACTN</name>
<evidence type="ECO:0000313" key="2">
    <source>
        <dbReference type="Proteomes" id="UP001519654"/>
    </source>
</evidence>
<comment type="caution">
    <text evidence="1">The sequence shown here is derived from an EMBL/GenBank/DDBJ whole genome shotgun (WGS) entry which is preliminary data.</text>
</comment>
<sequence length="370" mass="37744">MNPALKRHAALILAALLAVSAVLLPGRPALAGPLSGTVLSSATATLPSELAPLATGKRISYLSTTVKELPITATGLILTPKTGKNNKIVVWGHGTTGLADQCAPSTSQAVFWPEARAAIAELLRRGWTVAAPDYPGLGTALPHPYLIGGSEARSMIDSAKAARNLDATLGTQYVIDGHSQGGQGALFANEIASAYDGPLVLRGTAAIAPVSNADLFAPLIPGTPAQGYLVMALYGLQAVDPTVVPATILAAPARQKTGVLQSGCLNEILAAYAGLTASQLLVGGALPASVVTKLSHYVNPGQAAPSAPILLVQGTDDEAVPYVITAGPLVTELSAYSQPVQFIQIDGATHDGAVFQSTTTVANWIAGRFA</sequence>
<evidence type="ECO:0000313" key="1">
    <source>
        <dbReference type="EMBL" id="MBU2669015.1"/>
    </source>
</evidence>
<keyword evidence="2" id="KW-1185">Reference proteome</keyword>
<dbReference type="RefSeq" id="WP_215793253.1">
    <property type="nucleotide sequence ID" value="NZ_JAHKKG010000013.1"/>
</dbReference>
<proteinExistence type="predicted"/>
<protein>
    <submittedName>
        <fullName evidence="1">Lipase family protein</fullName>
    </submittedName>
</protein>
<dbReference type="PIRSF" id="PIRSF029171">
    <property type="entry name" value="Esterase_LipA"/>
    <property type="match status" value="1"/>
</dbReference>
<dbReference type="InterPro" id="IPR005152">
    <property type="entry name" value="Lipase_secreted"/>
</dbReference>